<name>A0ABY1WLC1_9GAMM</name>
<dbReference type="EMBL" id="SHLY01000008">
    <property type="protein sequence ID" value="TAA41057.1"/>
    <property type="molecule type" value="Genomic_DNA"/>
</dbReference>
<reference evidence="3" key="1">
    <citation type="submission" date="2019-02" db="EMBL/GenBank/DDBJ databases">
        <title>Draft genome sequence of Muricauda sp. 176CP4-71.</title>
        <authorList>
            <person name="Park J.-S."/>
        </authorList>
    </citation>
    <scope>NUCLEOTIDE SEQUENCE [LARGE SCALE GENOMIC DNA]</scope>
    <source>
        <strain evidence="3">176GS2-150</strain>
    </source>
</reference>
<feature type="region of interest" description="Disordered" evidence="1">
    <location>
        <begin position="18"/>
        <end position="99"/>
    </location>
</feature>
<keyword evidence="3" id="KW-1185">Reference proteome</keyword>
<organism evidence="2 3">
    <name type="scientific">Corallincola spongiicola</name>
    <dbReference type="NCBI Taxonomy" id="2520508"/>
    <lineage>
        <taxon>Bacteria</taxon>
        <taxon>Pseudomonadati</taxon>
        <taxon>Pseudomonadota</taxon>
        <taxon>Gammaproteobacteria</taxon>
        <taxon>Alteromonadales</taxon>
        <taxon>Psychromonadaceae</taxon>
        <taxon>Corallincola</taxon>
    </lineage>
</organism>
<gene>
    <name evidence="2" type="ORF">EXY25_17295</name>
</gene>
<evidence type="ECO:0000256" key="1">
    <source>
        <dbReference type="SAM" id="MobiDB-lite"/>
    </source>
</evidence>
<protein>
    <submittedName>
        <fullName evidence="2">Uncharacterized protein</fullName>
    </submittedName>
</protein>
<accession>A0ABY1WLC1</accession>
<evidence type="ECO:0000313" key="3">
    <source>
        <dbReference type="Proteomes" id="UP000292544"/>
    </source>
</evidence>
<feature type="compositionally biased region" description="Polar residues" evidence="1">
    <location>
        <begin position="60"/>
        <end position="87"/>
    </location>
</feature>
<dbReference type="Proteomes" id="UP000292544">
    <property type="component" value="Unassembled WGS sequence"/>
</dbReference>
<evidence type="ECO:0000313" key="2">
    <source>
        <dbReference type="EMBL" id="TAA41057.1"/>
    </source>
</evidence>
<comment type="caution">
    <text evidence="2">The sequence shown here is derived from an EMBL/GenBank/DDBJ whole genome shotgun (WGS) entry which is preliminary data.</text>
</comment>
<sequence>MPIGSVYAAASYPVSNVTASTTSATLNTNQPQPPQNDLQQRQQIQQASDIAADQRVSGDPETSSALIQSQDTQASGLATTDNSNSGEAESIDEADSYDVSDSRRAAGAALNEANVAAQPRIDLFV</sequence>
<dbReference type="RefSeq" id="WP_130567840.1">
    <property type="nucleotide sequence ID" value="NZ_SHLY01000008.1"/>
</dbReference>
<feature type="compositionally biased region" description="Acidic residues" evidence="1">
    <location>
        <begin position="89"/>
        <end position="98"/>
    </location>
</feature>
<feature type="compositionally biased region" description="Low complexity" evidence="1">
    <location>
        <begin position="18"/>
        <end position="55"/>
    </location>
</feature>
<proteinExistence type="predicted"/>